<feature type="transmembrane region" description="Helical" evidence="1">
    <location>
        <begin position="103"/>
        <end position="124"/>
    </location>
</feature>
<accession>A0A9D1AKU1</accession>
<dbReference type="Proteomes" id="UP000824242">
    <property type="component" value="Unassembled WGS sequence"/>
</dbReference>
<feature type="transmembrane region" description="Helical" evidence="1">
    <location>
        <begin position="226"/>
        <end position="245"/>
    </location>
</feature>
<gene>
    <name evidence="2" type="ORF">IAB89_02670</name>
</gene>
<dbReference type="EMBL" id="DVGZ01000028">
    <property type="protein sequence ID" value="HIR46551.1"/>
    <property type="molecule type" value="Genomic_DNA"/>
</dbReference>
<evidence type="ECO:0000313" key="2">
    <source>
        <dbReference type="EMBL" id="HIR46551.1"/>
    </source>
</evidence>
<dbReference type="InterPro" id="IPR018580">
    <property type="entry name" value="Uncharacterised_YfhO"/>
</dbReference>
<evidence type="ECO:0000256" key="1">
    <source>
        <dbReference type="SAM" id="Phobius"/>
    </source>
</evidence>
<dbReference type="PANTHER" id="PTHR38454:SF1">
    <property type="entry name" value="INTEGRAL MEMBRANE PROTEIN"/>
    <property type="match status" value="1"/>
</dbReference>
<feature type="transmembrane region" description="Helical" evidence="1">
    <location>
        <begin position="130"/>
        <end position="150"/>
    </location>
</feature>
<keyword evidence="1" id="KW-0472">Membrane</keyword>
<feature type="transmembrane region" description="Helical" evidence="1">
    <location>
        <begin position="157"/>
        <end position="176"/>
    </location>
</feature>
<keyword evidence="1" id="KW-1133">Transmembrane helix</keyword>
<feature type="non-terminal residue" evidence="2">
    <location>
        <position position="630"/>
    </location>
</feature>
<dbReference type="AlphaFoldDB" id="A0A9D1AKU1"/>
<feature type="transmembrane region" description="Helical" evidence="1">
    <location>
        <begin position="304"/>
        <end position="320"/>
    </location>
</feature>
<name>A0A9D1AKU1_9FIRM</name>
<reference evidence="2" key="2">
    <citation type="journal article" date="2021" name="PeerJ">
        <title>Extensive microbial diversity within the chicken gut microbiome revealed by metagenomics and culture.</title>
        <authorList>
            <person name="Gilroy R."/>
            <person name="Ravi A."/>
            <person name="Getino M."/>
            <person name="Pursley I."/>
            <person name="Horton D.L."/>
            <person name="Alikhan N.F."/>
            <person name="Baker D."/>
            <person name="Gharbi K."/>
            <person name="Hall N."/>
            <person name="Watson M."/>
            <person name="Adriaenssens E.M."/>
            <person name="Foster-Nyarko E."/>
            <person name="Jarju S."/>
            <person name="Secka A."/>
            <person name="Antonio M."/>
            <person name="Oren A."/>
            <person name="Chaudhuri R.R."/>
            <person name="La Ragione R."/>
            <person name="Hildebrand F."/>
            <person name="Pallen M.J."/>
        </authorList>
    </citation>
    <scope>NUCLEOTIDE SEQUENCE</scope>
    <source>
        <strain evidence="2">ChiSxjej1B13-7958</strain>
    </source>
</reference>
<sequence length="630" mass="71317">MKQTFRRLAPYLLPPLVVLGFLSAVFACYGLFPFGSNTLSWCDMDQQVLPLLMDWKDILEGNGSLFLNLQNAGGMNFWGVFLFFLSSPFSFLVAFVEKSDFWYFANLLVAMKMAVCSVTAAVFFRKRFPTLDWPAGVMLSVMYACSGYALLYYQNVVWLDVMYLFPLFLLALLRLAEREKPLAYILALSAMLTVHFYLSYMLVIFLILASGIWLFTLPKERRGRALVLLGLGTATAALLTGPIWLPSLLQYAASARTGNLIENLQIGSFFTRLNTTLPVVFSTAGVAAGFLLTLFYWKQTTAKIRAVLALFFLLLLPVVIEPINKMWHTGSYQAFPVRYGYMTTLMGLVLLAFLLTQGIPEKEHPLQSSPFPLFLAMTATALPFVASCILLYLKFDEITVYTRTLWGSDESLRQLTGFFLTSVLACGLLVLFLRERLLSRRVFTILFCLFLCVETPFQLSVYLGSAASSADRREKILDLSERLPQDSLYRVKNQKKYFDANLLGALGYPTLNHYTSLTSKSYMFAMKKLGYSSYWMEVNSNGGTLLTDAVLGNQYIVYRREDLPDESQIVYENNTYAIAQSPFTLSFGFVFSPDGDLSELSVLSEELSRMDLQQWLLESLFDTQERLVTE</sequence>
<feature type="transmembrane region" description="Helical" evidence="1">
    <location>
        <begin position="340"/>
        <end position="359"/>
    </location>
</feature>
<feature type="transmembrane region" description="Helical" evidence="1">
    <location>
        <begin position="75"/>
        <end position="96"/>
    </location>
</feature>
<evidence type="ECO:0000313" key="3">
    <source>
        <dbReference type="Proteomes" id="UP000824242"/>
    </source>
</evidence>
<dbReference type="PANTHER" id="PTHR38454">
    <property type="entry name" value="INTEGRAL MEMBRANE PROTEIN-RELATED"/>
    <property type="match status" value="1"/>
</dbReference>
<reference evidence="2" key="1">
    <citation type="submission" date="2020-10" db="EMBL/GenBank/DDBJ databases">
        <authorList>
            <person name="Gilroy R."/>
        </authorList>
    </citation>
    <scope>NUCLEOTIDE SEQUENCE</scope>
    <source>
        <strain evidence="2">ChiSxjej1B13-7958</strain>
    </source>
</reference>
<feature type="transmembrane region" description="Helical" evidence="1">
    <location>
        <begin position="371"/>
        <end position="395"/>
    </location>
</feature>
<keyword evidence="1" id="KW-0812">Transmembrane</keyword>
<dbReference type="Pfam" id="PF09586">
    <property type="entry name" value="YfhO"/>
    <property type="match status" value="1"/>
</dbReference>
<feature type="transmembrane region" description="Helical" evidence="1">
    <location>
        <begin position="277"/>
        <end position="297"/>
    </location>
</feature>
<feature type="transmembrane region" description="Helical" evidence="1">
    <location>
        <begin position="415"/>
        <end position="433"/>
    </location>
</feature>
<feature type="transmembrane region" description="Helical" evidence="1">
    <location>
        <begin position="12"/>
        <end position="32"/>
    </location>
</feature>
<comment type="caution">
    <text evidence="2">The sequence shown here is derived from an EMBL/GenBank/DDBJ whole genome shotgun (WGS) entry which is preliminary data.</text>
</comment>
<feature type="transmembrane region" description="Helical" evidence="1">
    <location>
        <begin position="182"/>
        <end position="214"/>
    </location>
</feature>
<protein>
    <submittedName>
        <fullName evidence="2">YfhO family protein</fullName>
    </submittedName>
</protein>
<feature type="transmembrane region" description="Helical" evidence="1">
    <location>
        <begin position="442"/>
        <end position="463"/>
    </location>
</feature>
<organism evidence="2 3">
    <name type="scientific">Candidatus Caccousia avicola</name>
    <dbReference type="NCBI Taxonomy" id="2840721"/>
    <lineage>
        <taxon>Bacteria</taxon>
        <taxon>Bacillati</taxon>
        <taxon>Bacillota</taxon>
        <taxon>Clostridia</taxon>
        <taxon>Eubacteriales</taxon>
        <taxon>Oscillospiraceae</taxon>
        <taxon>Oscillospiraceae incertae sedis</taxon>
        <taxon>Candidatus Caccousia</taxon>
    </lineage>
</organism>
<dbReference type="PROSITE" id="PS51257">
    <property type="entry name" value="PROKAR_LIPOPROTEIN"/>
    <property type="match status" value="1"/>
</dbReference>
<proteinExistence type="predicted"/>